<dbReference type="AlphaFoldDB" id="A0A194Q083"/>
<proteinExistence type="predicted"/>
<keyword evidence="2" id="KW-1185">Reference proteome</keyword>
<accession>A0A194Q083</accession>
<dbReference type="EMBL" id="KQ459583">
    <property type="protein sequence ID" value="KPI98708.1"/>
    <property type="molecule type" value="Genomic_DNA"/>
</dbReference>
<dbReference type="Proteomes" id="UP000053268">
    <property type="component" value="Unassembled WGS sequence"/>
</dbReference>
<evidence type="ECO:0000313" key="1">
    <source>
        <dbReference type="EMBL" id="KPI98708.1"/>
    </source>
</evidence>
<name>A0A194Q083_PAPXU</name>
<gene>
    <name evidence="1" type="ORF">RR46_04681</name>
</gene>
<organism evidence="1 2">
    <name type="scientific">Papilio xuthus</name>
    <name type="common">Asian swallowtail butterfly</name>
    <dbReference type="NCBI Taxonomy" id="66420"/>
    <lineage>
        <taxon>Eukaryota</taxon>
        <taxon>Metazoa</taxon>
        <taxon>Ecdysozoa</taxon>
        <taxon>Arthropoda</taxon>
        <taxon>Hexapoda</taxon>
        <taxon>Insecta</taxon>
        <taxon>Pterygota</taxon>
        <taxon>Neoptera</taxon>
        <taxon>Endopterygota</taxon>
        <taxon>Lepidoptera</taxon>
        <taxon>Glossata</taxon>
        <taxon>Ditrysia</taxon>
        <taxon>Papilionoidea</taxon>
        <taxon>Papilionidae</taxon>
        <taxon>Papilioninae</taxon>
        <taxon>Papilio</taxon>
    </lineage>
</organism>
<evidence type="ECO:0000313" key="2">
    <source>
        <dbReference type="Proteomes" id="UP000053268"/>
    </source>
</evidence>
<reference evidence="1 2" key="1">
    <citation type="journal article" date="2015" name="Nat. Commun.">
        <title>Outbred genome sequencing and CRISPR/Cas9 gene editing in butterflies.</title>
        <authorList>
            <person name="Li X."/>
            <person name="Fan D."/>
            <person name="Zhang W."/>
            <person name="Liu G."/>
            <person name="Zhang L."/>
            <person name="Zhao L."/>
            <person name="Fang X."/>
            <person name="Chen L."/>
            <person name="Dong Y."/>
            <person name="Chen Y."/>
            <person name="Ding Y."/>
            <person name="Zhao R."/>
            <person name="Feng M."/>
            <person name="Zhu Y."/>
            <person name="Feng Y."/>
            <person name="Jiang X."/>
            <person name="Zhu D."/>
            <person name="Xiang H."/>
            <person name="Feng X."/>
            <person name="Li S."/>
            <person name="Wang J."/>
            <person name="Zhang G."/>
            <person name="Kronforst M.R."/>
            <person name="Wang W."/>
        </authorList>
    </citation>
    <scope>NUCLEOTIDE SEQUENCE [LARGE SCALE GENOMIC DNA]</scope>
    <source>
        <strain evidence="1">Ya'a_city_454_Px</strain>
        <tissue evidence="1">Whole body</tissue>
    </source>
</reference>
<protein>
    <submittedName>
        <fullName evidence="1">Uncharacterized protein</fullName>
    </submittedName>
</protein>
<sequence length="101" mass="11238">MDRLFFLFQSVGVRWHARACCTGEEKMEPSKKVFLITEGGGKEAWGELGAGADPIGMTLIKTNYKAHDCVGEFGSHRMGETAAFERLPPSFPLQIINCRYP</sequence>